<evidence type="ECO:0000313" key="2">
    <source>
        <dbReference type="Proteomes" id="UP000177050"/>
    </source>
</evidence>
<dbReference type="EMBL" id="MGBR01000001">
    <property type="protein sequence ID" value="OGK73903.1"/>
    <property type="molecule type" value="Genomic_DNA"/>
</dbReference>
<protein>
    <submittedName>
        <fullName evidence="1">Uncharacterized protein</fullName>
    </submittedName>
</protein>
<organism evidence="1 2">
    <name type="scientific">Candidatus Roizmanbacteria bacterium RIFOXYD1_FULL_38_12</name>
    <dbReference type="NCBI Taxonomy" id="1802093"/>
    <lineage>
        <taxon>Bacteria</taxon>
        <taxon>Candidatus Roizmaniibacteriota</taxon>
    </lineage>
</organism>
<comment type="caution">
    <text evidence="1">The sequence shown here is derived from an EMBL/GenBank/DDBJ whole genome shotgun (WGS) entry which is preliminary data.</text>
</comment>
<sequence length="253" mass="26342">MKAPKEKEIKQDLPKPLEPVMKEAEHIIKNSIESIHKRLNNPVEKAVDAAGNLTTGAQLKQLLKEAGKEQAKIALNSIENLVLGGIALVPVLGQVEGGAVASAELTEAAILEGATLAQAQALAKGAVVTGAGEVVYPLTRIIGAEGAKRVTKVLKTLDPFPDVPTIAVLGAGAAELMGVHGAAAIPSAVQILINEYKSMRNLVGTGRKAGDIVLKSPEMERVKDFGSNVVTSITNRLKVASSPQMAQAAARFA</sequence>
<gene>
    <name evidence="1" type="ORF">A3K52_03950</name>
</gene>
<accession>A0A1F7L1A5</accession>
<dbReference type="AlphaFoldDB" id="A0A1F7L1A5"/>
<proteinExistence type="predicted"/>
<dbReference type="Proteomes" id="UP000177050">
    <property type="component" value="Unassembled WGS sequence"/>
</dbReference>
<evidence type="ECO:0000313" key="1">
    <source>
        <dbReference type="EMBL" id="OGK73903.1"/>
    </source>
</evidence>
<reference evidence="1 2" key="1">
    <citation type="journal article" date="2016" name="Nat. Commun.">
        <title>Thousands of microbial genomes shed light on interconnected biogeochemical processes in an aquifer system.</title>
        <authorList>
            <person name="Anantharaman K."/>
            <person name="Brown C.T."/>
            <person name="Hug L.A."/>
            <person name="Sharon I."/>
            <person name="Castelle C.J."/>
            <person name="Probst A.J."/>
            <person name="Thomas B.C."/>
            <person name="Singh A."/>
            <person name="Wilkins M.J."/>
            <person name="Karaoz U."/>
            <person name="Brodie E.L."/>
            <person name="Williams K.H."/>
            <person name="Hubbard S.S."/>
            <person name="Banfield J.F."/>
        </authorList>
    </citation>
    <scope>NUCLEOTIDE SEQUENCE [LARGE SCALE GENOMIC DNA]</scope>
</reference>
<name>A0A1F7L1A5_9BACT</name>